<evidence type="ECO:0000313" key="1">
    <source>
        <dbReference type="EMBL" id="DAF92687.1"/>
    </source>
</evidence>
<organism evidence="1">
    <name type="scientific">Myoviridae sp. ct1AP5</name>
    <dbReference type="NCBI Taxonomy" id="2825017"/>
    <lineage>
        <taxon>Viruses</taxon>
        <taxon>Duplodnaviria</taxon>
        <taxon>Heunggongvirae</taxon>
        <taxon>Uroviricota</taxon>
        <taxon>Caudoviricetes</taxon>
    </lineage>
</organism>
<name>A0A8S5UDV6_9CAUD</name>
<dbReference type="EMBL" id="BK016070">
    <property type="protein sequence ID" value="DAF92687.1"/>
    <property type="molecule type" value="Genomic_DNA"/>
</dbReference>
<reference evidence="1" key="1">
    <citation type="journal article" date="2021" name="Proc. Natl. Acad. Sci. U.S.A.">
        <title>A Catalog of Tens of Thousands of Viruses from Human Metagenomes Reveals Hidden Associations with Chronic Diseases.</title>
        <authorList>
            <person name="Tisza M.J."/>
            <person name="Buck C.B."/>
        </authorList>
    </citation>
    <scope>NUCLEOTIDE SEQUENCE</scope>
    <source>
        <strain evidence="1">Ct1AP5</strain>
    </source>
</reference>
<sequence length="143" mass="16741">MKLKEINIKKINTKIHDKVLVKSLQTIFKEPVKIVYEEARSGWGTRTTVIIGGEEYVTNTTDGTNIEGDFDSIMQNVLCYRHGAKIISQYETHNYIGFHDVVKKYKYKYRLEFLEKNHIDGSPENFEDSIKKHILKRYGLLKN</sequence>
<protein>
    <submittedName>
        <fullName evidence="1">Uncharacterized protein</fullName>
    </submittedName>
</protein>
<accession>A0A8S5UDV6</accession>
<proteinExistence type="predicted"/>